<dbReference type="SUPFAM" id="SSF57903">
    <property type="entry name" value="FYVE/PHD zinc finger"/>
    <property type="match status" value="2"/>
</dbReference>
<dbReference type="SMART" id="SM00501">
    <property type="entry name" value="BRIGHT"/>
    <property type="match status" value="1"/>
</dbReference>
<dbReference type="PROSITE" id="PS01359">
    <property type="entry name" value="ZF_PHD_1"/>
    <property type="match status" value="1"/>
</dbReference>
<dbReference type="InterPro" id="IPR036431">
    <property type="entry name" value="ARID_dom_sf"/>
</dbReference>
<gene>
    <name evidence="21" type="ORF">BV898_02178</name>
</gene>
<dbReference type="InterPro" id="IPR001965">
    <property type="entry name" value="Znf_PHD"/>
</dbReference>
<protein>
    <recommendedName>
        <fullName evidence="4">[histone H3]-trimethyl-L-lysine(4) demethylase</fullName>
        <ecNumber evidence="4">1.14.11.67</ecNumber>
    </recommendedName>
</protein>
<dbReference type="PROSITE" id="PS51011">
    <property type="entry name" value="ARID"/>
    <property type="match status" value="1"/>
</dbReference>
<dbReference type="Pfam" id="PF02375">
    <property type="entry name" value="JmjN"/>
    <property type="match status" value="1"/>
</dbReference>
<evidence type="ECO:0000256" key="15">
    <source>
        <dbReference type="PROSITE-ProRule" id="PRU00146"/>
    </source>
</evidence>
<keyword evidence="8" id="KW-0862">Zinc</keyword>
<dbReference type="Gene3D" id="3.30.40.10">
    <property type="entry name" value="Zinc/RING finger domain, C3HC4 (zinc finger)"/>
    <property type="match status" value="1"/>
</dbReference>
<sequence>MIQQQGSVTFTRPPEAPVYYPTEEEFSSPLQYIQSIKAEAERFGICKIVPPKSFKPTFAVNKDTFKFKARYQRLSDLDGFSRSRHSFACMLRRFWTDQGWPADLPVPMVGEKYIDWYDLYIGVHRAGGYKAVTSSGDGWNAVARQLGIASTYHAAGRELKAIYDKNLLPYDEFRASVEIYLGKDRDNTKSAPVNKSAGCRRMKKETPSPTAASDEKDCDGDTGILQETDSPNKEGKPAEKKEDTRKMRSRRSQLNVCYSEVVCEVCKETDEFDNLKFCEKCETTYHLRCIPASIRKDKAKLWLCPKCMKETYDGLRACHTFGFEHTAKLYTLDEFQKNANDFKRKYFGASNVGLHVVEAEFWRLLADSNDETVVEYGADLHRGEQGSSGFPTESDRQFLRESERDYIDHPWNLNKLPDNELSILKHITVQISGMKVPWMYVGMVFSAFCWHTEDHWSASINFVHLGEPKTWYGVPGTSADAFETAFKELVPILTESNPDLLHQLVTHMNPTVLQQAGIPIYRVDQRAGEFVVTFPRAYHAGFNQGFNFAEAVNFCLADWIPHGRLSVGHYSNCKRDLVFSHDELICCMADQASQLHHSIAKSCHLDFMHMVEEESANRQKLIDLGIVLEDEPTLFEFMDDHERACSACHTTLFLSAVRCSVCGGDDRLACARHASQLCSCEIPNKLLLYRYSIDDLSHLLGRLLKRTEVTAEELKSVAADGTAQQKRATHAQDAKFSAAKRQKLFQAADSGPMDFFSDNPDGSCNNELKAVMKMASEVVSPQTITRNREASDAPSVLKRWKASDVESLVTSLMAFPGTGKEVSHVREYLRKYYSLQGDIRVIFQTSPEEQDAHTVRRVYDQARSTSIETEDLSELQSIVQQTEFRERIIAALNDQRTTIQTLAEVLQTVDEIFIRSDYMNNMVALLTSLIDEGRNLEIDAENIASHGQVVTLADAKRLLDRADAYPIDLNHVDDIRDGVETIEKLIVLLEGCKKSGQRLHYQAVQAVLEGEDLSLYHSHGATEILKVSARAAEFLAKLRRLFFGCAEFGPAASKNPRLLDVLCPRRRVKPTETVAAPFDRRKKKNVDATQASASDAAAEPVKSSSNGTSGKEVIHGKIHPFDLDLDSHYDSADLRTLFERACWDEQTHFERIRETNCLKSAIDSDLRDGSAALRRDLRWCVCGGHQLGTMIQCDSCFDWFHVACTRMAEFIHVEDIAEFGLIRQLVESIQFMCDFCQRGVRPPLDLLTQLLKDYQDVDAFFCVPEMDLTKLVIARAEKWRRAATNIVLELPGMVHAMNNKCATVNRDLTEQIRLRLRDTLLAVLLEGNLLEVKVPEWMFLYDFVHENFRKDRSDEASTRHHHLRPMVLPVRSGRLPLAVDMISPLFRKVSKNFARPLLPQPIFLEEESPVDASHVIEPAVVRRRGRQKWDPTGGGGVRVEAKPPAPRSPLLTPSAMEEPSSDEKEPASSTSSYSPTAKRTRRRVVAPPAPTADPPVATRSRSSRSSAANQNLDRPTVTLSDPSWMNNDLSNGSTEACFSCHTSSASESHLSVLENGQLVPMCTGCAATRNSRLRRQRSTSSITASETANQRKLVPSAAAAASAGPRRRVRPI</sequence>
<evidence type="ECO:0000256" key="16">
    <source>
        <dbReference type="SAM" id="MobiDB-lite"/>
    </source>
</evidence>
<dbReference type="InterPro" id="IPR001606">
    <property type="entry name" value="ARID_dom"/>
</dbReference>
<dbReference type="SMART" id="SM00545">
    <property type="entry name" value="JmjN"/>
    <property type="match status" value="1"/>
</dbReference>
<comment type="caution">
    <text evidence="21">The sequence shown here is derived from an EMBL/GenBank/DDBJ whole genome shotgun (WGS) entry which is preliminary data.</text>
</comment>
<evidence type="ECO:0000259" key="18">
    <source>
        <dbReference type="PROSITE" id="PS51011"/>
    </source>
</evidence>
<dbReference type="Pfam" id="PF00628">
    <property type="entry name" value="PHD"/>
    <property type="match status" value="1"/>
</dbReference>
<keyword evidence="11" id="KW-0560">Oxidoreductase</keyword>
<dbReference type="Pfam" id="PF21323">
    <property type="entry name" value="KDM5_C-hel"/>
    <property type="match status" value="1"/>
</dbReference>
<feature type="domain" description="JmjN" evidence="19">
    <location>
        <begin position="16"/>
        <end position="57"/>
    </location>
</feature>
<dbReference type="InterPro" id="IPR019786">
    <property type="entry name" value="Zinc_finger_PHD-type_CS"/>
</dbReference>
<dbReference type="InterPro" id="IPR048615">
    <property type="entry name" value="KDM5_C-hel"/>
</dbReference>
<evidence type="ECO:0000259" key="17">
    <source>
        <dbReference type="PROSITE" id="PS50016"/>
    </source>
</evidence>
<dbReference type="GO" id="GO:0003677">
    <property type="term" value="F:DNA binding"/>
    <property type="evidence" value="ECO:0007669"/>
    <property type="project" value="InterPro"/>
</dbReference>
<keyword evidence="7 15" id="KW-0863">Zinc-finger</keyword>
<dbReference type="PANTHER" id="PTHR10694:SF33">
    <property type="entry name" value="LYSINE-SPECIFIC DEMETHYLASE 5"/>
    <property type="match status" value="1"/>
</dbReference>
<dbReference type="PANTHER" id="PTHR10694">
    <property type="entry name" value="LYSINE-SPECIFIC DEMETHYLASE"/>
    <property type="match status" value="1"/>
</dbReference>
<evidence type="ECO:0000256" key="8">
    <source>
        <dbReference type="ARBA" id="ARBA00022833"/>
    </source>
</evidence>
<keyword evidence="10" id="KW-0223">Dioxygenase</keyword>
<dbReference type="SUPFAM" id="SSF46774">
    <property type="entry name" value="ARID-like"/>
    <property type="match status" value="1"/>
</dbReference>
<feature type="compositionally biased region" description="Low complexity" evidence="16">
    <location>
        <begin position="1494"/>
        <end position="1506"/>
    </location>
</feature>
<dbReference type="PROSITE" id="PS51183">
    <property type="entry name" value="JMJN"/>
    <property type="match status" value="1"/>
</dbReference>
<organism evidence="21 22">
    <name type="scientific">Hypsibius exemplaris</name>
    <name type="common">Freshwater tardigrade</name>
    <dbReference type="NCBI Taxonomy" id="2072580"/>
    <lineage>
        <taxon>Eukaryota</taxon>
        <taxon>Metazoa</taxon>
        <taxon>Ecdysozoa</taxon>
        <taxon>Tardigrada</taxon>
        <taxon>Eutardigrada</taxon>
        <taxon>Parachela</taxon>
        <taxon>Hypsibioidea</taxon>
        <taxon>Hypsibiidae</taxon>
        <taxon>Hypsibius</taxon>
    </lineage>
</organism>
<dbReference type="PROSITE" id="PS50016">
    <property type="entry name" value="ZF_PHD_2"/>
    <property type="match status" value="1"/>
</dbReference>
<evidence type="ECO:0000256" key="4">
    <source>
        <dbReference type="ARBA" id="ARBA00012902"/>
    </source>
</evidence>
<keyword evidence="12" id="KW-0408">Iron</keyword>
<dbReference type="InterPro" id="IPR003349">
    <property type="entry name" value="JmjN"/>
</dbReference>
<evidence type="ECO:0000256" key="2">
    <source>
        <dbReference type="ARBA" id="ARBA00004123"/>
    </source>
</evidence>
<dbReference type="Gene3D" id="2.60.120.650">
    <property type="entry name" value="Cupin"/>
    <property type="match status" value="2"/>
</dbReference>
<keyword evidence="5" id="KW-0479">Metal-binding</keyword>
<reference evidence="22" key="1">
    <citation type="submission" date="2017-01" db="EMBL/GenBank/DDBJ databases">
        <title>Comparative genomics of anhydrobiosis in the tardigrade Hypsibius dujardini.</title>
        <authorList>
            <person name="Yoshida Y."/>
            <person name="Koutsovoulos G."/>
            <person name="Laetsch D."/>
            <person name="Stevens L."/>
            <person name="Kumar S."/>
            <person name="Horikawa D."/>
            <person name="Ishino K."/>
            <person name="Komine S."/>
            <person name="Tomita M."/>
            <person name="Blaxter M."/>
            <person name="Arakawa K."/>
        </authorList>
    </citation>
    <scope>NUCLEOTIDE SEQUENCE [LARGE SCALE GENOMIC DNA]</scope>
    <source>
        <strain evidence="22">Z151</strain>
    </source>
</reference>
<keyword evidence="13" id="KW-0539">Nucleus</keyword>
<evidence type="ECO:0000256" key="7">
    <source>
        <dbReference type="ARBA" id="ARBA00022771"/>
    </source>
</evidence>
<evidence type="ECO:0000256" key="10">
    <source>
        <dbReference type="ARBA" id="ARBA00022964"/>
    </source>
</evidence>
<evidence type="ECO:0000256" key="11">
    <source>
        <dbReference type="ARBA" id="ARBA00023002"/>
    </source>
</evidence>
<dbReference type="Pfam" id="PF01388">
    <property type="entry name" value="ARID"/>
    <property type="match status" value="1"/>
</dbReference>
<evidence type="ECO:0000256" key="1">
    <source>
        <dbReference type="ARBA" id="ARBA00001954"/>
    </source>
</evidence>
<evidence type="ECO:0000259" key="19">
    <source>
        <dbReference type="PROSITE" id="PS51183"/>
    </source>
</evidence>
<dbReference type="GO" id="GO:0034647">
    <property type="term" value="F:histone H3K4me/H3K4me2/H3K4me3 demethylase activity"/>
    <property type="evidence" value="ECO:0007669"/>
    <property type="project" value="UniProtKB-EC"/>
</dbReference>
<feature type="compositionally biased region" description="Polar residues" evidence="16">
    <location>
        <begin position="1578"/>
        <end position="1590"/>
    </location>
</feature>
<dbReference type="SMART" id="SM00558">
    <property type="entry name" value="JmjC"/>
    <property type="match status" value="1"/>
</dbReference>
<comment type="similarity">
    <text evidence="3">Belongs to the JARID1 histone demethylase family.</text>
</comment>
<comment type="subcellular location">
    <subcellularLocation>
        <location evidence="2">Nucleus</location>
    </subcellularLocation>
</comment>
<feature type="region of interest" description="Disordered" evidence="16">
    <location>
        <begin position="1073"/>
        <end position="1111"/>
    </location>
</feature>
<dbReference type="Pfam" id="PF02373">
    <property type="entry name" value="JmjC"/>
    <property type="match status" value="1"/>
</dbReference>
<feature type="domain" description="JmjC" evidence="20">
    <location>
        <begin position="405"/>
        <end position="571"/>
    </location>
</feature>
<dbReference type="OrthoDB" id="1678912at2759"/>
<keyword evidence="22" id="KW-1185">Reference proteome</keyword>
<dbReference type="GO" id="GO:0005634">
    <property type="term" value="C:nucleus"/>
    <property type="evidence" value="ECO:0007669"/>
    <property type="project" value="UniProtKB-SubCell"/>
</dbReference>
<dbReference type="SMART" id="SM01014">
    <property type="entry name" value="ARID"/>
    <property type="match status" value="1"/>
</dbReference>
<feature type="region of interest" description="Disordered" evidence="16">
    <location>
        <begin position="189"/>
        <end position="247"/>
    </location>
</feature>
<dbReference type="EMBL" id="MTYJ01000009">
    <property type="protein sequence ID" value="OQV23826.1"/>
    <property type="molecule type" value="Genomic_DNA"/>
</dbReference>
<feature type="compositionally biased region" description="Low complexity" evidence="16">
    <location>
        <begin position="1087"/>
        <end position="1098"/>
    </location>
</feature>
<dbReference type="CDD" id="cd16100">
    <property type="entry name" value="ARID"/>
    <property type="match status" value="1"/>
</dbReference>
<keyword evidence="6" id="KW-0677">Repeat</keyword>
<dbReference type="GO" id="GO:0000785">
    <property type="term" value="C:chromatin"/>
    <property type="evidence" value="ECO:0007669"/>
    <property type="project" value="TreeGrafter"/>
</dbReference>
<dbReference type="InterPro" id="IPR013083">
    <property type="entry name" value="Znf_RING/FYVE/PHD"/>
</dbReference>
<dbReference type="PROSITE" id="PS51184">
    <property type="entry name" value="JMJC"/>
    <property type="match status" value="1"/>
</dbReference>
<dbReference type="InterPro" id="IPR019787">
    <property type="entry name" value="Znf_PHD-finger"/>
</dbReference>
<feature type="domain" description="ARID" evidence="18">
    <location>
        <begin position="81"/>
        <end position="175"/>
    </location>
</feature>
<dbReference type="Proteomes" id="UP000192578">
    <property type="component" value="Unassembled WGS sequence"/>
</dbReference>
<dbReference type="EC" id="1.14.11.67" evidence="4"/>
<dbReference type="GO" id="GO:0006355">
    <property type="term" value="P:regulation of DNA-templated transcription"/>
    <property type="evidence" value="ECO:0007669"/>
    <property type="project" value="TreeGrafter"/>
</dbReference>
<evidence type="ECO:0000256" key="13">
    <source>
        <dbReference type="ARBA" id="ARBA00023242"/>
    </source>
</evidence>
<evidence type="ECO:0000256" key="9">
    <source>
        <dbReference type="ARBA" id="ARBA00022853"/>
    </source>
</evidence>
<dbReference type="InterPro" id="IPR003347">
    <property type="entry name" value="JmjC_dom"/>
</dbReference>
<keyword evidence="9" id="KW-0156">Chromatin regulator</keyword>
<evidence type="ECO:0000256" key="3">
    <source>
        <dbReference type="ARBA" id="ARBA00006801"/>
    </source>
</evidence>
<accession>A0A1W0X8F6</accession>
<feature type="region of interest" description="Disordered" evidence="16">
    <location>
        <begin position="1425"/>
        <end position="1527"/>
    </location>
</feature>
<feature type="domain" description="PHD-type" evidence="17">
    <location>
        <begin position="260"/>
        <end position="310"/>
    </location>
</feature>
<evidence type="ECO:0000256" key="12">
    <source>
        <dbReference type="ARBA" id="ARBA00023004"/>
    </source>
</evidence>
<comment type="cofactor">
    <cofactor evidence="1">
        <name>Fe(2+)</name>
        <dbReference type="ChEBI" id="CHEBI:29033"/>
    </cofactor>
</comment>
<comment type="catalytic activity">
    <reaction evidence="14">
        <text>N(6),N(6),N(6)-trimethyl-L-lysyl(4)-[histone H3] + 3 2-oxoglutarate + 3 O2 = L-lysyl(4)-[histone H3] + 3 formaldehyde + 3 succinate + 3 CO2</text>
        <dbReference type="Rhea" id="RHEA:60208"/>
        <dbReference type="Rhea" id="RHEA-COMP:15537"/>
        <dbReference type="Rhea" id="RHEA-COMP:15547"/>
        <dbReference type="ChEBI" id="CHEBI:15379"/>
        <dbReference type="ChEBI" id="CHEBI:16526"/>
        <dbReference type="ChEBI" id="CHEBI:16810"/>
        <dbReference type="ChEBI" id="CHEBI:16842"/>
        <dbReference type="ChEBI" id="CHEBI:29969"/>
        <dbReference type="ChEBI" id="CHEBI:30031"/>
        <dbReference type="ChEBI" id="CHEBI:61961"/>
        <dbReference type="EC" id="1.14.11.67"/>
    </reaction>
</comment>
<dbReference type="InterPro" id="IPR011011">
    <property type="entry name" value="Znf_FYVE_PHD"/>
</dbReference>
<feature type="region of interest" description="Disordered" evidence="16">
    <location>
        <begin position="1573"/>
        <end position="1612"/>
    </location>
</feature>
<evidence type="ECO:0000256" key="14">
    <source>
        <dbReference type="ARBA" id="ARBA00048734"/>
    </source>
</evidence>
<evidence type="ECO:0000313" key="21">
    <source>
        <dbReference type="EMBL" id="OQV23826.1"/>
    </source>
</evidence>
<feature type="compositionally biased region" description="Polar residues" evidence="16">
    <location>
        <begin position="1507"/>
        <end position="1527"/>
    </location>
</feature>
<dbReference type="SUPFAM" id="SSF51197">
    <property type="entry name" value="Clavaminate synthase-like"/>
    <property type="match status" value="1"/>
</dbReference>
<name>A0A1W0X8F6_HYPEX</name>
<proteinExistence type="inferred from homology"/>
<dbReference type="Pfam" id="PF02928">
    <property type="entry name" value="zf-C5HC2"/>
    <property type="match status" value="1"/>
</dbReference>
<dbReference type="Pfam" id="PF08429">
    <property type="entry name" value="PLU-1"/>
    <property type="match status" value="1"/>
</dbReference>
<feature type="compositionally biased region" description="Basic and acidic residues" evidence="16">
    <location>
        <begin position="230"/>
        <end position="246"/>
    </location>
</feature>
<evidence type="ECO:0000313" key="22">
    <source>
        <dbReference type="Proteomes" id="UP000192578"/>
    </source>
</evidence>
<evidence type="ECO:0000259" key="20">
    <source>
        <dbReference type="PROSITE" id="PS51184"/>
    </source>
</evidence>
<evidence type="ECO:0000256" key="5">
    <source>
        <dbReference type="ARBA" id="ARBA00022723"/>
    </source>
</evidence>
<dbReference type="GO" id="GO:0008270">
    <property type="term" value="F:zinc ion binding"/>
    <property type="evidence" value="ECO:0007669"/>
    <property type="project" value="UniProtKB-KW"/>
</dbReference>
<dbReference type="InterPro" id="IPR004198">
    <property type="entry name" value="Znf_C5HC2"/>
</dbReference>
<dbReference type="InterPro" id="IPR013637">
    <property type="entry name" value="Lys_sp_deMease-like_dom"/>
</dbReference>
<feature type="compositionally biased region" description="Low complexity" evidence="16">
    <location>
        <begin position="1467"/>
        <end position="1477"/>
    </location>
</feature>
<dbReference type="SMART" id="SM00249">
    <property type="entry name" value="PHD"/>
    <property type="match status" value="2"/>
</dbReference>
<evidence type="ECO:0000256" key="6">
    <source>
        <dbReference type="ARBA" id="ARBA00022737"/>
    </source>
</evidence>